<accession>A0AAN6TB16</accession>
<evidence type="ECO:0000313" key="2">
    <source>
        <dbReference type="Proteomes" id="UP001302812"/>
    </source>
</evidence>
<keyword evidence="2" id="KW-1185">Reference proteome</keyword>
<protein>
    <submittedName>
        <fullName evidence="1">Uncharacterized protein</fullName>
    </submittedName>
</protein>
<name>A0AAN6TB16_9PEZI</name>
<reference evidence="1" key="1">
    <citation type="journal article" date="2023" name="Mol. Phylogenet. Evol.">
        <title>Genome-scale phylogeny and comparative genomics of the fungal order Sordariales.</title>
        <authorList>
            <person name="Hensen N."/>
            <person name="Bonometti L."/>
            <person name="Westerberg I."/>
            <person name="Brannstrom I.O."/>
            <person name="Guillou S."/>
            <person name="Cros-Aarteil S."/>
            <person name="Calhoun S."/>
            <person name="Haridas S."/>
            <person name="Kuo A."/>
            <person name="Mondo S."/>
            <person name="Pangilinan J."/>
            <person name="Riley R."/>
            <person name="LaButti K."/>
            <person name="Andreopoulos B."/>
            <person name="Lipzen A."/>
            <person name="Chen C."/>
            <person name="Yan M."/>
            <person name="Daum C."/>
            <person name="Ng V."/>
            <person name="Clum A."/>
            <person name="Steindorff A."/>
            <person name="Ohm R.A."/>
            <person name="Martin F."/>
            <person name="Silar P."/>
            <person name="Natvig D.O."/>
            <person name="Lalanne C."/>
            <person name="Gautier V."/>
            <person name="Ament-Velasquez S.L."/>
            <person name="Kruys A."/>
            <person name="Hutchinson M.I."/>
            <person name="Powell A.J."/>
            <person name="Barry K."/>
            <person name="Miller A.N."/>
            <person name="Grigoriev I.V."/>
            <person name="Debuchy R."/>
            <person name="Gladieux P."/>
            <person name="Hiltunen Thoren M."/>
            <person name="Johannesson H."/>
        </authorList>
    </citation>
    <scope>NUCLEOTIDE SEQUENCE</scope>
    <source>
        <strain evidence="1">CBS 508.74</strain>
    </source>
</reference>
<reference evidence="1" key="2">
    <citation type="submission" date="2023-05" db="EMBL/GenBank/DDBJ databases">
        <authorList>
            <consortium name="Lawrence Berkeley National Laboratory"/>
            <person name="Steindorff A."/>
            <person name="Hensen N."/>
            <person name="Bonometti L."/>
            <person name="Westerberg I."/>
            <person name="Brannstrom I.O."/>
            <person name="Guillou S."/>
            <person name="Cros-Aarteil S."/>
            <person name="Calhoun S."/>
            <person name="Haridas S."/>
            <person name="Kuo A."/>
            <person name="Mondo S."/>
            <person name="Pangilinan J."/>
            <person name="Riley R."/>
            <person name="Labutti K."/>
            <person name="Andreopoulos B."/>
            <person name="Lipzen A."/>
            <person name="Chen C."/>
            <person name="Yanf M."/>
            <person name="Daum C."/>
            <person name="Ng V."/>
            <person name="Clum A."/>
            <person name="Ohm R."/>
            <person name="Martin F."/>
            <person name="Silar P."/>
            <person name="Natvig D."/>
            <person name="Lalanne C."/>
            <person name="Gautier V."/>
            <person name="Ament-Velasquez S.L."/>
            <person name="Kruys A."/>
            <person name="Hutchinson M.I."/>
            <person name="Powell A.J."/>
            <person name="Barry K."/>
            <person name="Miller A.N."/>
            <person name="Grigoriev I.V."/>
            <person name="Debuchy R."/>
            <person name="Gladieux P."/>
            <person name="Thoren M.H."/>
            <person name="Johannesson H."/>
        </authorList>
    </citation>
    <scope>NUCLEOTIDE SEQUENCE</scope>
    <source>
        <strain evidence="1">CBS 508.74</strain>
    </source>
</reference>
<proteinExistence type="predicted"/>
<organism evidence="1 2">
    <name type="scientific">Canariomyces notabilis</name>
    <dbReference type="NCBI Taxonomy" id="2074819"/>
    <lineage>
        <taxon>Eukaryota</taxon>
        <taxon>Fungi</taxon>
        <taxon>Dikarya</taxon>
        <taxon>Ascomycota</taxon>
        <taxon>Pezizomycotina</taxon>
        <taxon>Sordariomycetes</taxon>
        <taxon>Sordariomycetidae</taxon>
        <taxon>Sordariales</taxon>
        <taxon>Chaetomiaceae</taxon>
        <taxon>Canariomyces</taxon>
    </lineage>
</organism>
<dbReference type="Gene3D" id="2.40.160.20">
    <property type="match status" value="1"/>
</dbReference>
<dbReference type="EMBL" id="MU853348">
    <property type="protein sequence ID" value="KAK4110832.1"/>
    <property type="molecule type" value="Genomic_DNA"/>
</dbReference>
<sequence>MLALGADWALSTPQGAFYSDIRAQIRTMDNVNIYVQMAGLMEGTNGTIHVRTTFQTGSKNYAWLNTAFAFGTMRASSTGFVVDMWHLTTG</sequence>
<gene>
    <name evidence="1" type="ORF">N656DRAFT_781139</name>
</gene>
<dbReference type="RefSeq" id="XP_064668402.1">
    <property type="nucleotide sequence ID" value="XM_064815527.1"/>
</dbReference>
<dbReference type="Proteomes" id="UP001302812">
    <property type="component" value="Unassembled WGS sequence"/>
</dbReference>
<evidence type="ECO:0000313" key="1">
    <source>
        <dbReference type="EMBL" id="KAK4110832.1"/>
    </source>
</evidence>
<comment type="caution">
    <text evidence="1">The sequence shown here is derived from an EMBL/GenBank/DDBJ whole genome shotgun (WGS) entry which is preliminary data.</text>
</comment>
<dbReference type="AlphaFoldDB" id="A0AAN6TB16"/>
<dbReference type="GeneID" id="89939652"/>